<proteinExistence type="predicted"/>
<reference evidence="1" key="1">
    <citation type="submission" date="2023-04" db="EMBL/GenBank/DDBJ databases">
        <title>Ambrosiozyma monospora NBRC 10751.</title>
        <authorList>
            <person name="Ichikawa N."/>
            <person name="Sato H."/>
            <person name="Tonouchi N."/>
        </authorList>
    </citation>
    <scope>NUCLEOTIDE SEQUENCE</scope>
    <source>
        <strain evidence="1">NBRC 10751</strain>
    </source>
</reference>
<protein>
    <submittedName>
        <fullName evidence="1">Unnamed protein product</fullName>
    </submittedName>
</protein>
<comment type="caution">
    <text evidence="1">The sequence shown here is derived from an EMBL/GenBank/DDBJ whole genome shotgun (WGS) entry which is preliminary data.</text>
</comment>
<evidence type="ECO:0000313" key="2">
    <source>
        <dbReference type="Proteomes" id="UP001165064"/>
    </source>
</evidence>
<dbReference type="EMBL" id="BSXS01017073">
    <property type="protein sequence ID" value="GMF08531.1"/>
    <property type="molecule type" value="Genomic_DNA"/>
</dbReference>
<sequence>MDGVSCSGKLAEGAGIITAPQCAHCGFEHLPSWPIAGTQTLLELSLFFEGKELDSVELDLTGFCGDLNVFWFVLAGLANGAVVWVCVIALMLVLA</sequence>
<gene>
    <name evidence="1" type="ORF">Amon02_001328800</name>
</gene>
<keyword evidence="2" id="KW-1185">Reference proteome</keyword>
<evidence type="ECO:0000313" key="1">
    <source>
        <dbReference type="EMBL" id="GMF08531.1"/>
    </source>
</evidence>
<name>A0ACB5UCJ2_AMBMO</name>
<organism evidence="1 2">
    <name type="scientific">Ambrosiozyma monospora</name>
    <name type="common">Yeast</name>
    <name type="synonym">Endomycopsis monosporus</name>
    <dbReference type="NCBI Taxonomy" id="43982"/>
    <lineage>
        <taxon>Eukaryota</taxon>
        <taxon>Fungi</taxon>
        <taxon>Dikarya</taxon>
        <taxon>Ascomycota</taxon>
        <taxon>Saccharomycotina</taxon>
        <taxon>Pichiomycetes</taxon>
        <taxon>Pichiales</taxon>
        <taxon>Pichiaceae</taxon>
        <taxon>Ambrosiozyma</taxon>
    </lineage>
</organism>
<dbReference type="Proteomes" id="UP001165064">
    <property type="component" value="Unassembled WGS sequence"/>
</dbReference>
<accession>A0ACB5UCJ2</accession>